<dbReference type="RefSeq" id="WP_163490573.1">
    <property type="nucleotide sequence ID" value="NZ_JACVEL010000001.1"/>
</dbReference>
<dbReference type="PANTHER" id="PTHR37422">
    <property type="entry name" value="TEICHURONIC ACID BIOSYNTHESIS PROTEIN TUAE"/>
    <property type="match status" value="1"/>
</dbReference>
<comment type="subcellular location">
    <subcellularLocation>
        <location evidence="1">Membrane</location>
        <topology evidence="1">Multi-pass membrane protein</topology>
    </subcellularLocation>
</comment>
<protein>
    <submittedName>
        <fullName evidence="7">O-antigen ligase family protein</fullName>
    </submittedName>
</protein>
<dbReference type="InterPro" id="IPR051533">
    <property type="entry name" value="WaaL-like"/>
</dbReference>
<feature type="transmembrane region" description="Helical" evidence="5">
    <location>
        <begin position="393"/>
        <end position="414"/>
    </location>
</feature>
<feature type="transmembrane region" description="Helical" evidence="5">
    <location>
        <begin position="6"/>
        <end position="24"/>
    </location>
</feature>
<comment type="caution">
    <text evidence="7">The sequence shown here is derived from an EMBL/GenBank/DDBJ whole genome shotgun (WGS) entry which is preliminary data.</text>
</comment>
<evidence type="ECO:0000256" key="2">
    <source>
        <dbReference type="ARBA" id="ARBA00022692"/>
    </source>
</evidence>
<feature type="transmembrane region" description="Helical" evidence="5">
    <location>
        <begin position="206"/>
        <end position="224"/>
    </location>
</feature>
<evidence type="ECO:0000313" key="8">
    <source>
        <dbReference type="Proteomes" id="UP000652681"/>
    </source>
</evidence>
<feature type="transmembrane region" description="Helical" evidence="5">
    <location>
        <begin position="108"/>
        <end position="131"/>
    </location>
</feature>
<feature type="transmembrane region" description="Helical" evidence="5">
    <location>
        <begin position="277"/>
        <end position="295"/>
    </location>
</feature>
<reference evidence="7" key="1">
    <citation type="submission" date="2020-09" db="EMBL/GenBank/DDBJ databases">
        <title>Taishania pollutisoli gen. nov., sp. nov., Isolated from Tetrabromobisphenol A-Contaminated Soil.</title>
        <authorList>
            <person name="Chen Q."/>
        </authorList>
    </citation>
    <scope>NUCLEOTIDE SEQUENCE</scope>
    <source>
        <strain evidence="7">CZZ-1</strain>
    </source>
</reference>
<keyword evidence="2 5" id="KW-0812">Transmembrane</keyword>
<evidence type="ECO:0000256" key="1">
    <source>
        <dbReference type="ARBA" id="ARBA00004141"/>
    </source>
</evidence>
<name>A0A8J6PI38_9FLAO</name>
<keyword evidence="4 5" id="KW-0472">Membrane</keyword>
<gene>
    <name evidence="7" type="ORF">H9Y05_02750</name>
</gene>
<dbReference type="GO" id="GO:0016874">
    <property type="term" value="F:ligase activity"/>
    <property type="evidence" value="ECO:0007669"/>
    <property type="project" value="UniProtKB-KW"/>
</dbReference>
<feature type="transmembrane region" description="Helical" evidence="5">
    <location>
        <begin position="137"/>
        <end position="156"/>
    </location>
</feature>
<proteinExistence type="predicted"/>
<feature type="transmembrane region" description="Helical" evidence="5">
    <location>
        <begin position="455"/>
        <end position="471"/>
    </location>
</feature>
<feature type="transmembrane region" description="Helical" evidence="5">
    <location>
        <begin position="163"/>
        <end position="186"/>
    </location>
</feature>
<dbReference type="Proteomes" id="UP000652681">
    <property type="component" value="Unassembled WGS sequence"/>
</dbReference>
<feature type="transmembrane region" description="Helical" evidence="5">
    <location>
        <begin position="229"/>
        <end position="248"/>
    </location>
</feature>
<accession>A0A8J6PI38</accession>
<dbReference type="InterPro" id="IPR007016">
    <property type="entry name" value="O-antigen_ligase-rel_domated"/>
</dbReference>
<feature type="transmembrane region" description="Helical" evidence="5">
    <location>
        <begin position="254"/>
        <end position="270"/>
    </location>
</feature>
<dbReference type="GO" id="GO:0016020">
    <property type="term" value="C:membrane"/>
    <property type="evidence" value="ECO:0007669"/>
    <property type="project" value="UniProtKB-SubCell"/>
</dbReference>
<evidence type="ECO:0000256" key="3">
    <source>
        <dbReference type="ARBA" id="ARBA00022989"/>
    </source>
</evidence>
<feature type="domain" description="O-antigen ligase-related" evidence="6">
    <location>
        <begin position="239"/>
        <end position="400"/>
    </location>
</feature>
<feature type="transmembrane region" description="Helical" evidence="5">
    <location>
        <begin position="31"/>
        <end position="53"/>
    </location>
</feature>
<keyword evidence="8" id="KW-1185">Reference proteome</keyword>
<keyword evidence="7" id="KW-0436">Ligase</keyword>
<sequence length="484" mass="55792">MQFIRQNSWILFWSTCYLVIAAYLMWNKQEFLTLFPVGLIAIFAAIFYSRIAFLSIAFLTPLSVNIESYTDSFGLFIPTEPLLFGLLLLFCIQQLYRGSIPSTVWKSPIIWTVCLYLFWMLISSILSTMPVTSFKFLLAHLWLMIPMLFLGPVFFASERNRILFIWLFCIGMIISICYTLVIHAQYRFGEQEGHWVMWPFFKDHTIYGAIVALITPLVVGLYFYKKHTALVQAILLSMIFITLIGLYFSYTRAAWLSIVAAFGVFLLIHFKIKFQWIVTTLLITGGILWVSWTQITQYLERNKQEHTTENFGERLQSATNVTTDASNLERLNRWQCALDMFAEKPVTGFGPGTYAFEYARFQRPENLTVISTNFGDLGNAHSEYLGSLAEMGVFGLLTFLGVVAAIFYQSITLYVKWPAEDRKNRVLIMSMILSLTTYFVHAFLNNYLDTDKACVPIWGMCAIFIALEAELKRKQQIPQQSEPN</sequence>
<dbReference type="Pfam" id="PF04932">
    <property type="entry name" value="Wzy_C"/>
    <property type="match status" value="1"/>
</dbReference>
<evidence type="ECO:0000259" key="6">
    <source>
        <dbReference type="Pfam" id="PF04932"/>
    </source>
</evidence>
<evidence type="ECO:0000256" key="4">
    <source>
        <dbReference type="ARBA" id="ARBA00023136"/>
    </source>
</evidence>
<evidence type="ECO:0000256" key="5">
    <source>
        <dbReference type="SAM" id="Phobius"/>
    </source>
</evidence>
<feature type="transmembrane region" description="Helical" evidence="5">
    <location>
        <begin position="426"/>
        <end position="443"/>
    </location>
</feature>
<dbReference type="EMBL" id="JACVEL010000001">
    <property type="protein sequence ID" value="MBC9811385.1"/>
    <property type="molecule type" value="Genomic_DNA"/>
</dbReference>
<dbReference type="AlphaFoldDB" id="A0A8J6PI38"/>
<evidence type="ECO:0000313" key="7">
    <source>
        <dbReference type="EMBL" id="MBC9811385.1"/>
    </source>
</evidence>
<dbReference type="PANTHER" id="PTHR37422:SF13">
    <property type="entry name" value="LIPOPOLYSACCHARIDE BIOSYNTHESIS PROTEIN PA4999-RELATED"/>
    <property type="match status" value="1"/>
</dbReference>
<keyword evidence="3 5" id="KW-1133">Transmembrane helix</keyword>
<organism evidence="7 8">
    <name type="scientific">Taishania pollutisoli</name>
    <dbReference type="NCBI Taxonomy" id="2766479"/>
    <lineage>
        <taxon>Bacteria</taxon>
        <taxon>Pseudomonadati</taxon>
        <taxon>Bacteroidota</taxon>
        <taxon>Flavobacteriia</taxon>
        <taxon>Flavobacteriales</taxon>
        <taxon>Crocinitomicaceae</taxon>
        <taxon>Taishania</taxon>
    </lineage>
</organism>
<feature type="transmembrane region" description="Helical" evidence="5">
    <location>
        <begin position="73"/>
        <end position="96"/>
    </location>
</feature>